<name>A0A291IS77_9MOLU</name>
<organism evidence="1 2">
    <name type="scientific">Mesoplasma lactucae ATCC 49193</name>
    <dbReference type="NCBI Taxonomy" id="81460"/>
    <lineage>
        <taxon>Bacteria</taxon>
        <taxon>Bacillati</taxon>
        <taxon>Mycoplasmatota</taxon>
        <taxon>Mollicutes</taxon>
        <taxon>Entomoplasmatales</taxon>
        <taxon>Entomoplasmataceae</taxon>
        <taxon>Mesoplasma</taxon>
    </lineage>
</organism>
<sequence>MKSNAAIRPLPKGSTNLKQTKEQNYEALLKATDNSEIEALFWQDMLSDLEEKYSLVYRPGNEMFQIYYKPGKSNAANKEILNTITKRINKINENWEKIGKTAQSFYKYTDKELSKELEETSKELKKLNDEREKFAKSLKLPLSPEDEKKVDEYSKQYAENRNKVQMDFVNNPHVKKMDEIQVKYAKKRQEILAKYMKGASKDFDKLLKELEFNEKEI</sequence>
<keyword evidence="2" id="KW-1185">Reference proteome</keyword>
<dbReference type="AlphaFoldDB" id="A0A291IS77"/>
<dbReference type="EMBL" id="CP023668">
    <property type="protein sequence ID" value="ATG97623.1"/>
    <property type="molecule type" value="Genomic_DNA"/>
</dbReference>
<reference evidence="1 2" key="1">
    <citation type="submission" date="2017-09" db="EMBL/GenBank/DDBJ databases">
        <title>SPAdes assembly of the Mesoplasma lactucae genome.</title>
        <authorList>
            <person name="Knight T.F."/>
            <person name="Rubinstein R."/>
            <person name="Citino T."/>
        </authorList>
    </citation>
    <scope>NUCLEOTIDE SEQUENCE [LARGE SCALE GENOMIC DNA]</scope>
    <source>
        <strain evidence="1 2">831-C4</strain>
    </source>
</reference>
<evidence type="ECO:0000313" key="2">
    <source>
        <dbReference type="Proteomes" id="UP000232227"/>
    </source>
</evidence>
<protein>
    <submittedName>
        <fullName evidence="1">Uncharacterized protein</fullName>
    </submittedName>
</protein>
<evidence type="ECO:0000313" key="1">
    <source>
        <dbReference type="EMBL" id="ATG97623.1"/>
    </source>
</evidence>
<dbReference type="RefSeq" id="WP_096862911.1">
    <property type="nucleotide sequence ID" value="NZ_CP023668.1"/>
</dbReference>
<dbReference type="KEGG" id="mlac:CP520_02670"/>
<dbReference type="Proteomes" id="UP000232227">
    <property type="component" value="Chromosome"/>
</dbReference>
<accession>A0A291IS77</accession>
<gene>
    <name evidence="1" type="ORF">CP520_02670</name>
</gene>
<proteinExistence type="predicted"/>